<dbReference type="Proteomes" id="UP000297972">
    <property type="component" value="Unassembled WGS sequence"/>
</dbReference>
<dbReference type="OrthoDB" id="8561314at2"/>
<dbReference type="RefSeq" id="WP_135311722.1">
    <property type="nucleotide sequence ID" value="NZ_CP038439.1"/>
</dbReference>
<dbReference type="EMBL" id="CP038439">
    <property type="protein sequence ID" value="QBX33423.1"/>
    <property type="molecule type" value="Genomic_DNA"/>
</dbReference>
<keyword evidence="4" id="KW-0966">Cell projection</keyword>
<dbReference type="GO" id="GO:1902209">
    <property type="term" value="P:negative regulation of bacterial-type flagellum assembly"/>
    <property type="evidence" value="ECO:0007669"/>
    <property type="project" value="InterPro"/>
</dbReference>
<keyword evidence="2" id="KW-1005">Bacterial flagellum biogenesis</keyword>
<gene>
    <name evidence="4" type="primary">flbT</name>
    <name evidence="4" type="ORF">E4191_00845</name>
    <name evidence="5" type="ORF">E4L95_10485</name>
</gene>
<keyword evidence="1" id="KW-0678">Repressor</keyword>
<name>A0A4P7HIR3_9RHOB</name>
<sequence>MSGLVLKLAPNERVLINGAVIENGDRRTRIAIKTPNANVLRLRDAIHPDSARTPVSRALYIAQLILSGDTEPLAGMSQLAVAIEQLSQVFEDRDSRILLADATAAALEPNPYQAMRKLRDLLPREARLFAASHE</sequence>
<reference evidence="4" key="2">
    <citation type="journal article" date="2020" name="Int. J. Syst. Evol. Microbiol.">
        <title>Paracoccus liaowanqingii sp. nov., isolated from Tibetan antelope (Pantholops hodgsonii).</title>
        <authorList>
            <person name="Li J."/>
            <person name="Lu S."/>
            <person name="Jin D."/>
            <person name="Yang J."/>
            <person name="Lai X.H."/>
            <person name="Huang Y."/>
            <person name="Tian Z."/>
            <person name="Dong K."/>
            <person name="Zhang S."/>
            <person name="Lei W."/>
            <person name="Pu J."/>
            <person name="Zhang G."/>
            <person name="Wu X."/>
            <person name="Huang Y."/>
            <person name="Ren Z."/>
            <person name="Wang S."/>
            <person name="Xu J."/>
        </authorList>
    </citation>
    <scope>NUCLEOTIDE SEQUENCE</scope>
    <source>
        <strain evidence="4">2251</strain>
    </source>
</reference>
<accession>A0A4Z1CAM3</accession>
<evidence type="ECO:0000313" key="7">
    <source>
        <dbReference type="Proteomes" id="UP000297972"/>
    </source>
</evidence>
<dbReference type="Pfam" id="PF07378">
    <property type="entry name" value="FlbT"/>
    <property type="match status" value="1"/>
</dbReference>
<accession>A0A4P7HIR3</accession>
<organism evidence="4 6">
    <name type="scientific">Paracoccus liaowanqingii</name>
    <dbReference type="NCBI Taxonomy" id="2560053"/>
    <lineage>
        <taxon>Bacteria</taxon>
        <taxon>Pseudomonadati</taxon>
        <taxon>Pseudomonadota</taxon>
        <taxon>Alphaproteobacteria</taxon>
        <taxon>Rhodobacterales</taxon>
        <taxon>Paracoccaceae</taxon>
        <taxon>Paracoccus</taxon>
    </lineage>
</organism>
<evidence type="ECO:0000313" key="5">
    <source>
        <dbReference type="EMBL" id="TGN60522.1"/>
    </source>
</evidence>
<protein>
    <submittedName>
        <fullName evidence="4">Flagellar biosynthesis repressor FlbT</fullName>
    </submittedName>
</protein>
<evidence type="ECO:0000256" key="1">
    <source>
        <dbReference type="ARBA" id="ARBA00022491"/>
    </source>
</evidence>
<dbReference type="AlphaFoldDB" id="A0A4P7HIR3"/>
<reference evidence="6 7" key="1">
    <citation type="submission" date="2019-03" db="EMBL/GenBank/DDBJ databases">
        <authorList>
            <person name="Li J."/>
        </authorList>
    </citation>
    <scope>NUCLEOTIDE SEQUENCE [LARGE SCALE GENOMIC DNA]</scope>
    <source>
        <strain evidence="6">2251</strain>
        <strain evidence="5 7">3058</strain>
    </source>
</reference>
<dbReference type="EMBL" id="SRPG01000086">
    <property type="protein sequence ID" value="TGN60522.1"/>
    <property type="molecule type" value="Genomic_DNA"/>
</dbReference>
<evidence type="ECO:0000256" key="3">
    <source>
        <dbReference type="ARBA" id="ARBA00022884"/>
    </source>
</evidence>
<keyword evidence="3" id="KW-0694">RNA-binding</keyword>
<keyword evidence="4" id="KW-0969">Cilium</keyword>
<proteinExistence type="predicted"/>
<keyword evidence="7" id="KW-1185">Reference proteome</keyword>
<dbReference type="Proteomes" id="UP000296374">
    <property type="component" value="Chromosome"/>
</dbReference>
<dbReference type="InterPro" id="IPR009967">
    <property type="entry name" value="Flagellum_FlbT"/>
</dbReference>
<dbReference type="GO" id="GO:0006402">
    <property type="term" value="P:mRNA catabolic process"/>
    <property type="evidence" value="ECO:0007669"/>
    <property type="project" value="InterPro"/>
</dbReference>
<evidence type="ECO:0000256" key="2">
    <source>
        <dbReference type="ARBA" id="ARBA00022795"/>
    </source>
</evidence>
<evidence type="ECO:0000313" key="4">
    <source>
        <dbReference type="EMBL" id="QBX33423.1"/>
    </source>
</evidence>
<dbReference type="GO" id="GO:0044781">
    <property type="term" value="P:bacterial-type flagellum organization"/>
    <property type="evidence" value="ECO:0007669"/>
    <property type="project" value="UniProtKB-KW"/>
</dbReference>
<evidence type="ECO:0000313" key="6">
    <source>
        <dbReference type="Proteomes" id="UP000296374"/>
    </source>
</evidence>
<dbReference type="KEGG" id="plia:E4191_00845"/>
<keyword evidence="4" id="KW-0282">Flagellum</keyword>
<dbReference type="GO" id="GO:0048027">
    <property type="term" value="F:mRNA 5'-UTR binding"/>
    <property type="evidence" value="ECO:0007669"/>
    <property type="project" value="InterPro"/>
</dbReference>